<protein>
    <submittedName>
        <fullName evidence="1">Uncharacterized protein</fullName>
    </submittedName>
</protein>
<keyword evidence="1" id="KW-0614">Plasmid</keyword>
<dbReference type="Proteomes" id="UP000001426">
    <property type="component" value="Plasmid pRPA"/>
</dbReference>
<reference evidence="1 2" key="1">
    <citation type="journal article" date="2004" name="Nat. Biotechnol.">
        <title>Complete genome sequence of the metabolically versatile photosynthetic bacterium Rhodopseudomonas palustris.</title>
        <authorList>
            <person name="Larimer F.W."/>
            <person name="Chain P."/>
            <person name="Hauser L."/>
            <person name="Lamerdin J."/>
            <person name="Malfatti S."/>
            <person name="Do L."/>
            <person name="Land M.L."/>
            <person name="Pelletier D.A."/>
            <person name="Beatty J.T."/>
            <person name="Lang A.S."/>
            <person name="Tabita F.R."/>
            <person name="Gibson J.L."/>
            <person name="Hanson T.E."/>
            <person name="Bobst C."/>
            <person name="Torres J.L."/>
            <person name="Peres C."/>
            <person name="Harrison F.H."/>
            <person name="Gibson J."/>
            <person name="Harwood C.S."/>
        </authorList>
    </citation>
    <scope>NUCLEOTIDE SEQUENCE [LARGE SCALE GENOMIC DNA]</scope>
    <source>
        <strain evidence="2">ATCC BAA-98 / CGA009</strain>
    </source>
</reference>
<geneLocation type="plasmid" evidence="1 2">
    <name>pRPA</name>
</geneLocation>
<dbReference type="EMBL" id="CP116811">
    <property type="protein sequence ID" value="WYV95936.1"/>
    <property type="molecule type" value="Genomic_DNA"/>
</dbReference>
<name>A0ACD5B3U6_RHOPA</name>
<organism evidence="1 2">
    <name type="scientific">Rhodopseudomonas palustris (strain ATCC BAA-98 / CGA009)</name>
    <dbReference type="NCBI Taxonomy" id="258594"/>
    <lineage>
        <taxon>Bacteria</taxon>
        <taxon>Pseudomonadati</taxon>
        <taxon>Pseudomonadota</taxon>
        <taxon>Alphaproteobacteria</taxon>
        <taxon>Hyphomicrobiales</taxon>
        <taxon>Nitrobacteraceae</taxon>
        <taxon>Rhodopseudomonas</taxon>
    </lineage>
</organism>
<proteinExistence type="predicted"/>
<gene>
    <name evidence="1" type="ORF">TX73_025175</name>
</gene>
<sequence length="183" mass="20195">MLPAATVLPPLSGLFQPLLVPLKTQKVTATFSGRKHIGERLALLVRANYVARARSLAARPGVHWLTPKAATHFHPVFGEEWARAASGKGFTDNLHMPQRLLDYAMGRQKGSAATRMMFVFGSAAMLERAMTTLPDRDARVWRAVFFKSLPDLVEDFGGTWLQATGERRNPFERVEPAQATGAP</sequence>
<evidence type="ECO:0000313" key="1">
    <source>
        <dbReference type="EMBL" id="WYV95936.1"/>
    </source>
</evidence>
<evidence type="ECO:0000313" key="2">
    <source>
        <dbReference type="Proteomes" id="UP000001426"/>
    </source>
</evidence>
<accession>A0ACD5B3U6</accession>
<keyword evidence="2" id="KW-1185">Reference proteome</keyword>